<organism evidence="1 2">
    <name type="scientific">Pisum sativum</name>
    <name type="common">Garden pea</name>
    <name type="synonym">Lathyrus oleraceus</name>
    <dbReference type="NCBI Taxonomy" id="3888"/>
    <lineage>
        <taxon>Eukaryota</taxon>
        <taxon>Viridiplantae</taxon>
        <taxon>Streptophyta</taxon>
        <taxon>Embryophyta</taxon>
        <taxon>Tracheophyta</taxon>
        <taxon>Spermatophyta</taxon>
        <taxon>Magnoliopsida</taxon>
        <taxon>eudicotyledons</taxon>
        <taxon>Gunneridae</taxon>
        <taxon>Pentapetalae</taxon>
        <taxon>rosids</taxon>
        <taxon>fabids</taxon>
        <taxon>Fabales</taxon>
        <taxon>Fabaceae</taxon>
        <taxon>Papilionoideae</taxon>
        <taxon>50 kb inversion clade</taxon>
        <taxon>NPAAA clade</taxon>
        <taxon>Hologalegina</taxon>
        <taxon>IRL clade</taxon>
        <taxon>Fabeae</taxon>
        <taxon>Lathyrus</taxon>
    </lineage>
</organism>
<proteinExistence type="predicted"/>
<dbReference type="Proteomes" id="UP001058974">
    <property type="component" value="Chromosome 7"/>
</dbReference>
<dbReference type="AlphaFoldDB" id="A0A9D4VK19"/>
<protein>
    <submittedName>
        <fullName evidence="1">Uncharacterized protein</fullName>
    </submittedName>
</protein>
<keyword evidence="2" id="KW-1185">Reference proteome</keyword>
<gene>
    <name evidence="1" type="ORF">KIW84_071205</name>
</gene>
<comment type="caution">
    <text evidence="1">The sequence shown here is derived from an EMBL/GenBank/DDBJ whole genome shotgun (WGS) entry which is preliminary data.</text>
</comment>
<dbReference type="Gramene" id="Psat07G0120500-T1">
    <property type="protein sequence ID" value="KAI5384100.1"/>
    <property type="gene ID" value="KIW84_071205"/>
</dbReference>
<dbReference type="EMBL" id="JAMSHJ010000007">
    <property type="protein sequence ID" value="KAI5384100.1"/>
    <property type="molecule type" value="Genomic_DNA"/>
</dbReference>
<evidence type="ECO:0000313" key="2">
    <source>
        <dbReference type="Proteomes" id="UP001058974"/>
    </source>
</evidence>
<name>A0A9D4VK19_PEA</name>
<reference evidence="1 2" key="1">
    <citation type="journal article" date="2022" name="Nat. Genet.">
        <title>Improved pea reference genome and pan-genome highlight genomic features and evolutionary characteristics.</title>
        <authorList>
            <person name="Yang T."/>
            <person name="Liu R."/>
            <person name="Luo Y."/>
            <person name="Hu S."/>
            <person name="Wang D."/>
            <person name="Wang C."/>
            <person name="Pandey M.K."/>
            <person name="Ge S."/>
            <person name="Xu Q."/>
            <person name="Li N."/>
            <person name="Li G."/>
            <person name="Huang Y."/>
            <person name="Saxena R.K."/>
            <person name="Ji Y."/>
            <person name="Li M."/>
            <person name="Yan X."/>
            <person name="He Y."/>
            <person name="Liu Y."/>
            <person name="Wang X."/>
            <person name="Xiang C."/>
            <person name="Varshney R.K."/>
            <person name="Ding H."/>
            <person name="Gao S."/>
            <person name="Zong X."/>
        </authorList>
    </citation>
    <scope>NUCLEOTIDE SEQUENCE [LARGE SCALE GENOMIC DNA]</scope>
    <source>
        <strain evidence="1 2">cv. Zhongwan 6</strain>
    </source>
</reference>
<sequence>MTYAELYPSLIERKLITPRDPPAIPTNPQWWYKPELHCVYHSGAPRHDVEKCYPLKTKVQDLVRKGILFFEDVGPNVKKNPLPEHGKSAVNMNFWLRRLWIATPHFGGSLPNKEAGEATVRAANYLRAAKAANPAS</sequence>
<evidence type="ECO:0000313" key="1">
    <source>
        <dbReference type="EMBL" id="KAI5384100.1"/>
    </source>
</evidence>
<accession>A0A9D4VK19</accession>
<dbReference type="PANTHER" id="PTHR32108">
    <property type="entry name" value="DNA-DIRECTED RNA POLYMERASE SUBUNIT ALPHA"/>
    <property type="match status" value="1"/>
</dbReference>